<dbReference type="AlphaFoldDB" id="A0A150F5V4"/>
<dbReference type="Pfam" id="PF07252">
    <property type="entry name" value="DUF1433"/>
    <property type="match status" value="1"/>
</dbReference>
<evidence type="ECO:0000256" key="1">
    <source>
        <dbReference type="SAM" id="Phobius"/>
    </source>
</evidence>
<sequence length="113" mass="13114">MKKYIFILIIIIIAVGGFIMKNINDKNEQAEEIKIAQERMEKFIKANYDGIHNVTFKDKYEIDPMGGIEVFGYYNGDTSNKFDGIYDKANDKIMGHSIDAVRKKECRDKDCDY</sequence>
<reference evidence="3" key="1">
    <citation type="submission" date="2016-02" db="EMBL/GenBank/DDBJ databases">
        <authorList>
            <person name="Dunlap C."/>
        </authorList>
    </citation>
    <scope>NUCLEOTIDE SEQUENCE [LARGE SCALE GENOMIC DNA]</scope>
    <source>
        <strain evidence="3">NRRL B-41092</strain>
    </source>
</reference>
<keyword evidence="1" id="KW-0472">Membrane</keyword>
<organism evidence="2 3">
    <name type="scientific">Bacillus nakamurai</name>
    <dbReference type="NCBI Taxonomy" id="1793963"/>
    <lineage>
        <taxon>Bacteria</taxon>
        <taxon>Bacillati</taxon>
        <taxon>Bacillota</taxon>
        <taxon>Bacilli</taxon>
        <taxon>Bacillales</taxon>
        <taxon>Bacillaceae</taxon>
        <taxon>Bacillus</taxon>
    </lineage>
</organism>
<proteinExistence type="predicted"/>
<dbReference type="STRING" id="1793963.AXI58_18465"/>
<evidence type="ECO:0008006" key="4">
    <source>
        <dbReference type="Google" id="ProtNLM"/>
    </source>
</evidence>
<keyword evidence="1" id="KW-1133">Transmembrane helix</keyword>
<keyword evidence="1" id="KW-0812">Transmembrane</keyword>
<name>A0A150F5V4_9BACI</name>
<dbReference type="EMBL" id="LSBA01000019">
    <property type="protein sequence ID" value="KXZ17724.1"/>
    <property type="molecule type" value="Genomic_DNA"/>
</dbReference>
<dbReference type="RefSeq" id="WP_061522226.1">
    <property type="nucleotide sequence ID" value="NZ_JARLZY010000011.1"/>
</dbReference>
<comment type="caution">
    <text evidence="2">The sequence shown here is derived from an EMBL/GenBank/DDBJ whole genome shotgun (WGS) entry which is preliminary data.</text>
</comment>
<dbReference type="InterPro" id="IPR009881">
    <property type="entry name" value="DUF1433"/>
</dbReference>
<evidence type="ECO:0000313" key="2">
    <source>
        <dbReference type="EMBL" id="KXZ17724.1"/>
    </source>
</evidence>
<dbReference type="Proteomes" id="UP000075430">
    <property type="component" value="Unassembled WGS sequence"/>
</dbReference>
<keyword evidence="3" id="KW-1185">Reference proteome</keyword>
<dbReference type="Gene3D" id="3.10.450.130">
    <property type="entry name" value="folded 79 residue fragment of lin0334 like domains"/>
    <property type="match status" value="1"/>
</dbReference>
<gene>
    <name evidence="2" type="ORF">AXI58_18465</name>
</gene>
<evidence type="ECO:0000313" key="3">
    <source>
        <dbReference type="Proteomes" id="UP000075430"/>
    </source>
</evidence>
<feature type="transmembrane region" description="Helical" evidence="1">
    <location>
        <begin position="6"/>
        <end position="24"/>
    </location>
</feature>
<protein>
    <recommendedName>
        <fullName evidence="4">DUF1433 domain-containing protein</fullName>
    </recommendedName>
</protein>
<accession>A0A150F5V4</accession>